<name>A0A6A3AX12_HIBSY</name>
<dbReference type="InterPro" id="IPR012442">
    <property type="entry name" value="DUF1645_plant"/>
</dbReference>
<evidence type="ECO:0000313" key="1">
    <source>
        <dbReference type="EMBL" id="KAE8708373.1"/>
    </source>
</evidence>
<dbReference type="EMBL" id="VEPZ02000943">
    <property type="protein sequence ID" value="KAE8708373.1"/>
    <property type="molecule type" value="Genomic_DNA"/>
</dbReference>
<dbReference type="PANTHER" id="PTHR33095">
    <property type="entry name" value="OS07G0619500 PROTEIN"/>
    <property type="match status" value="1"/>
</dbReference>
<gene>
    <name evidence="1" type="ORF">F3Y22_tig00110343pilonHSYRG00012</name>
</gene>
<keyword evidence="2" id="KW-1185">Reference proteome</keyword>
<dbReference type="AlphaFoldDB" id="A0A6A3AX12"/>
<reference evidence="1" key="1">
    <citation type="submission" date="2019-09" db="EMBL/GenBank/DDBJ databases">
        <title>Draft genome information of white flower Hibiscus syriacus.</title>
        <authorList>
            <person name="Kim Y.-M."/>
        </authorList>
    </citation>
    <scope>NUCLEOTIDE SEQUENCE [LARGE SCALE GENOMIC DNA]</scope>
    <source>
        <strain evidence="1">YM2019G1</strain>
    </source>
</reference>
<protein>
    <submittedName>
        <fullName evidence="1">Uncharacterized protein</fullName>
    </submittedName>
</protein>
<dbReference type="PANTHER" id="PTHR33095:SF81">
    <property type="entry name" value="OS07G0619500 PROTEIN"/>
    <property type="match status" value="1"/>
</dbReference>
<evidence type="ECO:0000313" key="2">
    <source>
        <dbReference type="Proteomes" id="UP000436088"/>
    </source>
</evidence>
<accession>A0A6A3AX12</accession>
<proteinExistence type="predicted"/>
<dbReference type="Proteomes" id="UP000436088">
    <property type="component" value="Unassembled WGS sequence"/>
</dbReference>
<comment type="caution">
    <text evidence="1">The sequence shown here is derived from an EMBL/GenBank/DDBJ whole genome shotgun (WGS) entry which is preliminary data.</text>
</comment>
<organism evidence="1 2">
    <name type="scientific">Hibiscus syriacus</name>
    <name type="common">Rose of Sharon</name>
    <dbReference type="NCBI Taxonomy" id="106335"/>
    <lineage>
        <taxon>Eukaryota</taxon>
        <taxon>Viridiplantae</taxon>
        <taxon>Streptophyta</taxon>
        <taxon>Embryophyta</taxon>
        <taxon>Tracheophyta</taxon>
        <taxon>Spermatophyta</taxon>
        <taxon>Magnoliopsida</taxon>
        <taxon>eudicotyledons</taxon>
        <taxon>Gunneridae</taxon>
        <taxon>Pentapetalae</taxon>
        <taxon>rosids</taxon>
        <taxon>malvids</taxon>
        <taxon>Malvales</taxon>
        <taxon>Malvaceae</taxon>
        <taxon>Malvoideae</taxon>
        <taxon>Hibiscus</taxon>
    </lineage>
</organism>
<dbReference type="Pfam" id="PF07816">
    <property type="entry name" value="DUF1645"/>
    <property type="match status" value="1"/>
</dbReference>
<sequence>MEVVVPVPAAAVEFNLDNTYSSPYMTAPSSPQSFIFSAPTSPSRASSFAAVPFDWEEKPGVPKRKDFHGRIDKKDETNNDDDVEDFDFEFEFSGQFERTSLSAEQLFDGGKIRPLKPPPGFSALSTTECVGREGTRNDYFGKYAVLSKKDADDVNNLSFRSTESVGSSRRISAHELHYKANRAMSEEMRRKTFLPYKRGLLGCMGFNPGLHEVSRGYCVFDS</sequence>